<name>A0A9P0LMI0_ACAOB</name>
<evidence type="ECO:0000313" key="2">
    <source>
        <dbReference type="Proteomes" id="UP001152888"/>
    </source>
</evidence>
<gene>
    <name evidence="1" type="ORF">ACAOBT_LOCUS21973</name>
</gene>
<evidence type="ECO:0000313" key="1">
    <source>
        <dbReference type="EMBL" id="CAH1994211.1"/>
    </source>
</evidence>
<protein>
    <submittedName>
        <fullName evidence="1">Uncharacterized protein</fullName>
    </submittedName>
</protein>
<accession>A0A9P0LMI0</accession>
<proteinExistence type="predicted"/>
<sequence>MKKLYGIITDATCEKSNKGSSAAILAIPLTATIARSVNKHLNCQRNCARSMLRSSQMWTVCGVLKHMLPHKMMRETKEVDAAKTSLGNLPLQGTTICEDTVFELGSVDNDRRGNTEKEHRSS</sequence>
<dbReference type="AlphaFoldDB" id="A0A9P0LMI0"/>
<comment type="caution">
    <text evidence="1">The sequence shown here is derived from an EMBL/GenBank/DDBJ whole genome shotgun (WGS) entry which is preliminary data.</text>
</comment>
<organism evidence="1 2">
    <name type="scientific">Acanthoscelides obtectus</name>
    <name type="common">Bean weevil</name>
    <name type="synonym">Bruchus obtectus</name>
    <dbReference type="NCBI Taxonomy" id="200917"/>
    <lineage>
        <taxon>Eukaryota</taxon>
        <taxon>Metazoa</taxon>
        <taxon>Ecdysozoa</taxon>
        <taxon>Arthropoda</taxon>
        <taxon>Hexapoda</taxon>
        <taxon>Insecta</taxon>
        <taxon>Pterygota</taxon>
        <taxon>Neoptera</taxon>
        <taxon>Endopterygota</taxon>
        <taxon>Coleoptera</taxon>
        <taxon>Polyphaga</taxon>
        <taxon>Cucujiformia</taxon>
        <taxon>Chrysomeloidea</taxon>
        <taxon>Chrysomelidae</taxon>
        <taxon>Bruchinae</taxon>
        <taxon>Bruchini</taxon>
        <taxon>Acanthoscelides</taxon>
    </lineage>
</organism>
<keyword evidence="2" id="KW-1185">Reference proteome</keyword>
<reference evidence="1" key="1">
    <citation type="submission" date="2022-03" db="EMBL/GenBank/DDBJ databases">
        <authorList>
            <person name="Sayadi A."/>
        </authorList>
    </citation>
    <scope>NUCLEOTIDE SEQUENCE</scope>
</reference>
<dbReference type="Proteomes" id="UP001152888">
    <property type="component" value="Unassembled WGS sequence"/>
</dbReference>
<dbReference type="EMBL" id="CAKOFQ010007193">
    <property type="protein sequence ID" value="CAH1994211.1"/>
    <property type="molecule type" value="Genomic_DNA"/>
</dbReference>